<dbReference type="GO" id="GO:0051726">
    <property type="term" value="P:regulation of cell cycle"/>
    <property type="evidence" value="ECO:0007669"/>
    <property type="project" value="TreeGrafter"/>
</dbReference>
<dbReference type="Proteomes" id="UP000075883">
    <property type="component" value="Unassembled WGS sequence"/>
</dbReference>
<dbReference type="PANTHER" id="PTHR21689">
    <property type="entry name" value="LIN-9"/>
    <property type="match status" value="1"/>
</dbReference>
<evidence type="ECO:0000313" key="6">
    <source>
        <dbReference type="EnsemblMetazoa" id="ACUA015387-PA"/>
    </source>
</evidence>
<reference evidence="6" key="2">
    <citation type="submission" date="2020-05" db="UniProtKB">
        <authorList>
            <consortium name="EnsemblMetazoa"/>
        </authorList>
    </citation>
    <scope>IDENTIFICATION</scope>
    <source>
        <strain evidence="6">A-37</strain>
    </source>
</reference>
<organism evidence="6 7">
    <name type="scientific">Anopheles culicifacies</name>
    <dbReference type="NCBI Taxonomy" id="139723"/>
    <lineage>
        <taxon>Eukaryota</taxon>
        <taxon>Metazoa</taxon>
        <taxon>Ecdysozoa</taxon>
        <taxon>Arthropoda</taxon>
        <taxon>Hexapoda</taxon>
        <taxon>Insecta</taxon>
        <taxon>Pterygota</taxon>
        <taxon>Neoptera</taxon>
        <taxon>Endopterygota</taxon>
        <taxon>Diptera</taxon>
        <taxon>Nematocera</taxon>
        <taxon>Culicoidea</taxon>
        <taxon>Culicidae</taxon>
        <taxon>Anophelinae</taxon>
        <taxon>Anopheles</taxon>
        <taxon>culicifacies species complex</taxon>
    </lineage>
</organism>
<evidence type="ECO:0000256" key="3">
    <source>
        <dbReference type="SAM" id="Coils"/>
    </source>
</evidence>
<dbReference type="SMART" id="SM01135">
    <property type="entry name" value="DIRP"/>
    <property type="match status" value="1"/>
</dbReference>
<dbReference type="EMBL" id="AXCM01009473">
    <property type="status" value="NOT_ANNOTATED_CDS"/>
    <property type="molecule type" value="Genomic_DNA"/>
</dbReference>
<dbReference type="PANTHER" id="PTHR21689:SF2">
    <property type="entry name" value="PROTEIN LIN-9 HOMOLOG"/>
    <property type="match status" value="1"/>
</dbReference>
<evidence type="ECO:0000256" key="4">
    <source>
        <dbReference type="SAM" id="MobiDB-lite"/>
    </source>
</evidence>
<feature type="domain" description="DIRP" evidence="5">
    <location>
        <begin position="207"/>
        <end position="320"/>
    </location>
</feature>
<accession>A0A182MD49</accession>
<dbReference type="GO" id="GO:0005654">
    <property type="term" value="C:nucleoplasm"/>
    <property type="evidence" value="ECO:0007669"/>
    <property type="project" value="TreeGrafter"/>
</dbReference>
<dbReference type="InterPro" id="IPR033471">
    <property type="entry name" value="DIRP"/>
</dbReference>
<dbReference type="EnsemblMetazoa" id="ACUA015387-RA">
    <property type="protein sequence ID" value="ACUA015387-PA"/>
    <property type="gene ID" value="ACUA015387"/>
</dbReference>
<evidence type="ECO:0000259" key="5">
    <source>
        <dbReference type="SMART" id="SM01135"/>
    </source>
</evidence>
<keyword evidence="7" id="KW-1185">Reference proteome</keyword>
<evidence type="ECO:0000256" key="1">
    <source>
        <dbReference type="ARBA" id="ARBA00004123"/>
    </source>
</evidence>
<dbReference type="GO" id="GO:0006351">
    <property type="term" value="P:DNA-templated transcription"/>
    <property type="evidence" value="ECO:0007669"/>
    <property type="project" value="InterPro"/>
</dbReference>
<feature type="region of interest" description="Disordered" evidence="4">
    <location>
        <begin position="1"/>
        <end position="42"/>
    </location>
</feature>
<dbReference type="InterPro" id="IPR010561">
    <property type="entry name" value="LIN-9/ALY1"/>
</dbReference>
<dbReference type="GO" id="GO:0003677">
    <property type="term" value="F:DNA binding"/>
    <property type="evidence" value="ECO:0007669"/>
    <property type="project" value="TreeGrafter"/>
</dbReference>
<evidence type="ECO:0000313" key="7">
    <source>
        <dbReference type="Proteomes" id="UP000075883"/>
    </source>
</evidence>
<name>A0A182MD49_9DIPT</name>
<reference evidence="7" key="1">
    <citation type="submission" date="2013-09" db="EMBL/GenBank/DDBJ databases">
        <title>The Genome Sequence of Anopheles culicifacies species A.</title>
        <authorList>
            <consortium name="The Broad Institute Genomics Platform"/>
            <person name="Neafsey D.E."/>
            <person name="Besansky N."/>
            <person name="Howell P."/>
            <person name="Walton C."/>
            <person name="Young S.K."/>
            <person name="Zeng Q."/>
            <person name="Gargeya S."/>
            <person name="Fitzgerald M."/>
            <person name="Haas B."/>
            <person name="Abouelleil A."/>
            <person name="Allen A.W."/>
            <person name="Alvarado L."/>
            <person name="Arachchi H.M."/>
            <person name="Berlin A.M."/>
            <person name="Chapman S.B."/>
            <person name="Gainer-Dewar J."/>
            <person name="Goldberg J."/>
            <person name="Griggs A."/>
            <person name="Gujja S."/>
            <person name="Hansen M."/>
            <person name="Howarth C."/>
            <person name="Imamovic A."/>
            <person name="Ireland A."/>
            <person name="Larimer J."/>
            <person name="McCowan C."/>
            <person name="Murphy C."/>
            <person name="Pearson M."/>
            <person name="Poon T.W."/>
            <person name="Priest M."/>
            <person name="Roberts A."/>
            <person name="Saif S."/>
            <person name="Shea T."/>
            <person name="Sisk P."/>
            <person name="Sykes S."/>
            <person name="Wortman J."/>
            <person name="Nusbaum C."/>
            <person name="Birren B."/>
        </authorList>
    </citation>
    <scope>NUCLEOTIDE SEQUENCE [LARGE SCALE GENOMIC DNA]</scope>
    <source>
        <strain evidence="7">A-37</strain>
    </source>
</reference>
<feature type="coiled-coil region" evidence="3">
    <location>
        <begin position="387"/>
        <end position="449"/>
    </location>
</feature>
<dbReference type="STRING" id="139723.A0A182MD49"/>
<protein>
    <recommendedName>
        <fullName evidence="5">DIRP domain-containing protein</fullName>
    </recommendedName>
</protein>
<proteinExistence type="predicted"/>
<dbReference type="GO" id="GO:0006357">
    <property type="term" value="P:regulation of transcription by RNA polymerase II"/>
    <property type="evidence" value="ECO:0007669"/>
    <property type="project" value="TreeGrafter"/>
</dbReference>
<dbReference type="VEuPathDB" id="VectorBase:ACUA015387"/>
<dbReference type="GO" id="GO:0017053">
    <property type="term" value="C:transcription repressor complex"/>
    <property type="evidence" value="ECO:0007669"/>
    <property type="project" value="InterPro"/>
</dbReference>
<dbReference type="Pfam" id="PF06584">
    <property type="entry name" value="DIRP"/>
    <property type="match status" value="1"/>
</dbReference>
<keyword evidence="2" id="KW-0539">Nucleus</keyword>
<keyword evidence="3" id="KW-0175">Coiled coil</keyword>
<dbReference type="AlphaFoldDB" id="A0A182MD49"/>
<comment type="subcellular location">
    <subcellularLocation>
        <location evidence="1">Nucleus</location>
    </subcellularLocation>
</comment>
<sequence>MRNKRKTPKATSGNGNRPQKRKNAQLPKNNTHPTESNPPVLDDCRAEQTQVSIAPIPSPTAAASVKKELETSVEAPDCGILVTEYRPEEVYKPKIEPLTQPLGGQEANEPLVLPVECFTEPKYEVDDTGSHGNENTEVNCSIAVSSEIADGESLAASTTVHPNDRSNLAHCTTMVQSKKLCDGSSTQKANTFNGPYKLYRFMICEWFYSHIDRPLFAEGYNKSMDLGALVKEHFPFLYTRTLNRIQWNYVRTMLRKARPVRRLSRAFLLEERINLERRREKLRFLMDNAMIEYLDDDIPSAIPKPIDIGSTVRSTSFTPHYGSYTGVIVGVENSNIPLFRVRFTHDASDSEQLIPDYQLALDQSFHNAEASDTVTVTSKHLNLVALLDKSLREKVRLLREMENIRLNLAARHAMGRCDPEKDRVYIERYDQTARKLVQLNRTLLQLTRQVATDYEQYVSEPLTAVDEEDVHMVDKYVVDAADQLLAAYAPLDSVFNNPMADRLWQTTMQRLHKRPEYLRQFEVYLASNIGTLFDTIPPTSS</sequence>
<evidence type="ECO:0000256" key="2">
    <source>
        <dbReference type="ARBA" id="ARBA00023242"/>
    </source>
</evidence>
<feature type="compositionally biased region" description="Polar residues" evidence="4">
    <location>
        <begin position="26"/>
        <end position="37"/>
    </location>
</feature>